<feature type="compositionally biased region" description="Polar residues" evidence="4">
    <location>
        <begin position="1"/>
        <end position="24"/>
    </location>
</feature>
<dbReference type="Pfam" id="PF00023">
    <property type="entry name" value="Ank"/>
    <property type="match status" value="2"/>
</dbReference>
<feature type="repeat" description="ANK" evidence="3">
    <location>
        <begin position="560"/>
        <end position="592"/>
    </location>
</feature>
<gene>
    <name evidence="6" type="ORF">DV451_004049</name>
</gene>
<feature type="compositionally biased region" description="Polar residues" evidence="4">
    <location>
        <begin position="418"/>
        <end position="430"/>
    </location>
</feature>
<feature type="region of interest" description="Disordered" evidence="4">
    <location>
        <begin position="415"/>
        <end position="485"/>
    </location>
</feature>
<dbReference type="InterPro" id="IPR036770">
    <property type="entry name" value="Ankyrin_rpt-contain_sf"/>
</dbReference>
<dbReference type="InterPro" id="IPR002110">
    <property type="entry name" value="Ankyrin_rpt"/>
</dbReference>
<dbReference type="InterPro" id="IPR018004">
    <property type="entry name" value="KilA/APSES_HTH"/>
</dbReference>
<dbReference type="Gene3D" id="3.10.260.10">
    <property type="entry name" value="Transcription regulator HTH, APSES-type DNA-binding domain"/>
    <property type="match status" value="1"/>
</dbReference>
<evidence type="ECO:0000313" key="7">
    <source>
        <dbReference type="Proteomes" id="UP000750522"/>
    </source>
</evidence>
<feature type="compositionally biased region" description="Polar residues" evidence="4">
    <location>
        <begin position="53"/>
        <end position="67"/>
    </location>
</feature>
<evidence type="ECO:0000259" key="5">
    <source>
        <dbReference type="PROSITE" id="PS51299"/>
    </source>
</evidence>
<evidence type="ECO:0000256" key="4">
    <source>
        <dbReference type="SAM" id="MobiDB-lite"/>
    </source>
</evidence>
<feature type="region of interest" description="Disordered" evidence="4">
    <location>
        <begin position="854"/>
        <end position="877"/>
    </location>
</feature>
<feature type="compositionally biased region" description="Low complexity" evidence="4">
    <location>
        <begin position="87"/>
        <end position="109"/>
    </location>
</feature>
<dbReference type="AlphaFoldDB" id="A0A9P5KQE2"/>
<dbReference type="PROSITE" id="PS50088">
    <property type="entry name" value="ANK_REPEAT"/>
    <property type="match status" value="2"/>
</dbReference>
<feature type="compositionally biased region" description="Polar residues" evidence="4">
    <location>
        <begin position="743"/>
        <end position="755"/>
    </location>
</feature>
<dbReference type="PROSITE" id="PS50297">
    <property type="entry name" value="ANK_REP_REGION"/>
    <property type="match status" value="2"/>
</dbReference>
<evidence type="ECO:0000256" key="1">
    <source>
        <dbReference type="ARBA" id="ARBA00022737"/>
    </source>
</evidence>
<organism evidence="6 7">
    <name type="scientific">Geotrichum candidum</name>
    <name type="common">Oospora lactis</name>
    <name type="synonym">Dipodascus geotrichum</name>
    <dbReference type="NCBI Taxonomy" id="1173061"/>
    <lineage>
        <taxon>Eukaryota</taxon>
        <taxon>Fungi</taxon>
        <taxon>Dikarya</taxon>
        <taxon>Ascomycota</taxon>
        <taxon>Saccharomycotina</taxon>
        <taxon>Dipodascomycetes</taxon>
        <taxon>Dipodascales</taxon>
        <taxon>Dipodascaceae</taxon>
        <taxon>Geotrichum</taxon>
    </lineage>
</organism>
<feature type="compositionally biased region" description="Pro residues" evidence="4">
    <location>
        <begin position="469"/>
        <end position="480"/>
    </location>
</feature>
<sequence>MTSVHPTSSIEPVPESTATLNAASSDVPASKQDTIVDPSRATTPEDQAIANDASKSLSPAKTLDSTNTPPPRKLTGAMSAHHHHNQQNENSAAAAAAATATPNSASSASSAHVSAESAAALVKTPALSNGAAAGLTPILPQPQNGQSQSAQQQVNIIQLSPSSMATATPARRARSEAVTPTFTSSLGGRPPNPVPVQQRMLQSTFSVSTYGAPAGPISGGAIGSFSSKPPPPPSPKVDRSDEVITGIYTATYSGISVFEMMVHGIAVMRRRHDSSLNATQILKVAGVDKSKRTKILEREILIGTHEKVQGGYGKYQGTWIPYERGVDLCKQYSVFDVLQPLLEFDAANNGMENTPTKEQAMAARRKRITQYQPLHLAPPSTSSVLSFTNPLQVSGGLNTPLSHLASEALTNLGKATRSDTVSSPTASFSHQTDDTPLSARHTLSVPVSNSRSEANTELPSRKKQRKEYSPPPSNPSPPPTVTTTMSTLTEDDNFEIDENAVASTSTPLKPLDIENTPNFENSKLAITQVFVSTENTNLVDILGGEDKLESIDLDVPIDDLQHTALHWASVLGRISLVKDLIKYGANILRGNYAGETGLIRAVLVTNNFDGQFFPQLLDLLYPAIPLVDNFGRSVLHHIALTAGIKGRSDASIYYLSSLLKWIDTRGSKNKESRLSMSRFIQDVVNAQDKNGDTALNIAARVGDKNIAQLLLEVGADATIPNRAGLRPTDFGILIDGEKRSDNNEPQTPVGPTTASLPAVPRPDHSIQGYKEDQSEVIESIKSLITETETVFAAEYKKSNDEIQKMHQELRESNQQLEAKKKKLERLKTLSDTIVRDKQRAANLERALEEEEANFKAEEERHGRTSQSMIYNKPQGSPDEPYVIQSIQKSHTHIKANNESSVTHALIRNAVAQDIKTNPQKYQDLPSHATLKARVLAYRENERRLLAFTDDLRGRSAELEQKFRRIVAQCASIKENQVDSLLEGLVQAVESDPGEVDLSRVAGFLRKVDDGVTF</sequence>
<dbReference type="Proteomes" id="UP000750522">
    <property type="component" value="Unassembled WGS sequence"/>
</dbReference>
<dbReference type="Gene3D" id="1.25.40.20">
    <property type="entry name" value="Ankyrin repeat-containing domain"/>
    <property type="match status" value="1"/>
</dbReference>
<accession>A0A9P5KQE2</accession>
<dbReference type="InterPro" id="IPR003163">
    <property type="entry name" value="Tscrpt_reg_HTH_APSES-type"/>
</dbReference>
<feature type="region of interest" description="Disordered" evidence="4">
    <location>
        <begin position="163"/>
        <end position="192"/>
    </location>
</feature>
<dbReference type="PANTHER" id="PTHR43828:SF3">
    <property type="entry name" value="CHROMO DOMAIN-CONTAINING PROTEIN"/>
    <property type="match status" value="1"/>
</dbReference>
<feature type="region of interest" description="Disordered" evidence="4">
    <location>
        <begin position="1"/>
        <end position="109"/>
    </location>
</feature>
<comment type="caution">
    <text evidence="6">The sequence shown here is derived from an EMBL/GenBank/DDBJ whole genome shotgun (WGS) entry which is preliminary data.</text>
</comment>
<evidence type="ECO:0000256" key="3">
    <source>
        <dbReference type="PROSITE-ProRule" id="PRU00023"/>
    </source>
</evidence>
<reference evidence="6" key="2">
    <citation type="submission" date="2020-01" db="EMBL/GenBank/DDBJ databases">
        <authorList>
            <person name="Perkins V."/>
            <person name="Lessard M.-H."/>
            <person name="Dugat-Bony E."/>
            <person name="Frenette M."/>
            <person name="Labrie S."/>
        </authorList>
    </citation>
    <scope>NUCLEOTIDE SEQUENCE</scope>
    <source>
        <strain evidence="6">LMA-70</strain>
    </source>
</reference>
<evidence type="ECO:0000313" key="6">
    <source>
        <dbReference type="EMBL" id="KAF5096921.1"/>
    </source>
</evidence>
<reference evidence="6" key="1">
    <citation type="journal article" date="2020" name="Front. Microbiol.">
        <title>Phenotypic and Genetic Characterization of the Cheese Ripening Yeast Geotrichum candidum.</title>
        <authorList>
            <person name="Perkins V."/>
            <person name="Vignola S."/>
            <person name="Lessard M.H."/>
            <person name="Plante P.L."/>
            <person name="Corbeil J."/>
            <person name="Dugat-Bony E."/>
            <person name="Frenette M."/>
            <person name="Labrie S."/>
        </authorList>
    </citation>
    <scope>NUCLEOTIDE SEQUENCE</scope>
    <source>
        <strain evidence="6">LMA-70</strain>
    </source>
</reference>
<feature type="repeat" description="ANK" evidence="3">
    <location>
        <begin position="690"/>
        <end position="722"/>
    </location>
</feature>
<dbReference type="EMBL" id="QQZK01000104">
    <property type="protein sequence ID" value="KAF5096921.1"/>
    <property type="molecule type" value="Genomic_DNA"/>
</dbReference>
<dbReference type="FunFam" id="3.10.260.10:FF:000001">
    <property type="entry name" value="APSES transcription factor (MbpA)"/>
    <property type="match status" value="1"/>
</dbReference>
<dbReference type="Pfam" id="PF04383">
    <property type="entry name" value="KilA-N"/>
    <property type="match status" value="1"/>
</dbReference>
<keyword evidence="1" id="KW-0677">Repeat</keyword>
<dbReference type="PANTHER" id="PTHR43828">
    <property type="entry name" value="ASPARAGINASE"/>
    <property type="match status" value="1"/>
</dbReference>
<dbReference type="SMART" id="SM00248">
    <property type="entry name" value="ANK"/>
    <property type="match status" value="2"/>
</dbReference>
<proteinExistence type="predicted"/>
<dbReference type="InterPro" id="IPR051642">
    <property type="entry name" value="SWI6-like"/>
</dbReference>
<dbReference type="SUPFAM" id="SSF54616">
    <property type="entry name" value="DNA-binding domain of Mlu1-box binding protein MBP1"/>
    <property type="match status" value="1"/>
</dbReference>
<dbReference type="GO" id="GO:0033309">
    <property type="term" value="C:SBF transcription complex"/>
    <property type="evidence" value="ECO:0007669"/>
    <property type="project" value="TreeGrafter"/>
</dbReference>
<dbReference type="GO" id="GO:0001228">
    <property type="term" value="F:DNA-binding transcription activator activity, RNA polymerase II-specific"/>
    <property type="evidence" value="ECO:0007669"/>
    <property type="project" value="UniProtKB-ARBA"/>
</dbReference>
<dbReference type="PROSITE" id="PS51299">
    <property type="entry name" value="HTH_APSES"/>
    <property type="match status" value="1"/>
</dbReference>
<protein>
    <recommendedName>
        <fullName evidence="5">HTH APSES-type domain-containing protein</fullName>
    </recommendedName>
</protein>
<dbReference type="GO" id="GO:0003677">
    <property type="term" value="F:DNA binding"/>
    <property type="evidence" value="ECO:0007669"/>
    <property type="project" value="InterPro"/>
</dbReference>
<feature type="compositionally biased region" description="Polar residues" evidence="4">
    <location>
        <begin position="445"/>
        <end position="458"/>
    </location>
</feature>
<dbReference type="SUPFAM" id="SSF48403">
    <property type="entry name" value="Ankyrin repeat"/>
    <property type="match status" value="1"/>
</dbReference>
<feature type="domain" description="HTH APSES-type" evidence="5">
    <location>
        <begin position="247"/>
        <end position="355"/>
    </location>
</feature>
<dbReference type="InterPro" id="IPR036887">
    <property type="entry name" value="HTH_APSES_sf"/>
</dbReference>
<feature type="region of interest" description="Disordered" evidence="4">
    <location>
        <begin position="736"/>
        <end position="765"/>
    </location>
</feature>
<dbReference type="SMART" id="SM01252">
    <property type="entry name" value="KilA-N"/>
    <property type="match status" value="1"/>
</dbReference>
<keyword evidence="2 3" id="KW-0040">ANK repeat</keyword>
<name>A0A9P5KQE2_GEOCN</name>
<feature type="region of interest" description="Disordered" evidence="4">
    <location>
        <begin position="221"/>
        <end position="240"/>
    </location>
</feature>
<evidence type="ECO:0000256" key="2">
    <source>
        <dbReference type="ARBA" id="ARBA00023043"/>
    </source>
</evidence>
<dbReference type="GO" id="GO:0030907">
    <property type="term" value="C:MBF transcription complex"/>
    <property type="evidence" value="ECO:0007669"/>
    <property type="project" value="TreeGrafter"/>
</dbReference>
<dbReference type="GO" id="GO:0003713">
    <property type="term" value="F:transcription coactivator activity"/>
    <property type="evidence" value="ECO:0007669"/>
    <property type="project" value="TreeGrafter"/>
</dbReference>